<accession>Q12LG5</accession>
<keyword evidence="2" id="KW-1185">Reference proteome</keyword>
<dbReference type="eggNOG" id="COG3923">
    <property type="taxonomic scope" value="Bacteria"/>
</dbReference>
<protein>
    <submittedName>
        <fullName evidence="1">Primosomal replication protein N'', putative</fullName>
    </submittedName>
</protein>
<reference evidence="1 2" key="1">
    <citation type="submission" date="2006-03" db="EMBL/GenBank/DDBJ databases">
        <title>Complete sequence of Shewanella denitrificans OS217.</title>
        <authorList>
            <consortium name="US DOE Joint Genome Institute"/>
            <person name="Copeland A."/>
            <person name="Lucas S."/>
            <person name="Lapidus A."/>
            <person name="Barry K."/>
            <person name="Detter J.C."/>
            <person name="Glavina del Rio T."/>
            <person name="Hammon N."/>
            <person name="Israni S."/>
            <person name="Dalin E."/>
            <person name="Tice H."/>
            <person name="Pitluck S."/>
            <person name="Brettin T."/>
            <person name="Bruce D."/>
            <person name="Han C."/>
            <person name="Tapia R."/>
            <person name="Gilna P."/>
            <person name="Kiss H."/>
            <person name="Schmutz J."/>
            <person name="Larimer F."/>
            <person name="Land M."/>
            <person name="Hauser L."/>
            <person name="Kyrpides N."/>
            <person name="Lykidis A."/>
            <person name="Richardson P."/>
        </authorList>
    </citation>
    <scope>NUCLEOTIDE SEQUENCE [LARGE SCALE GENOMIC DNA]</scope>
    <source>
        <strain evidence="2">OS217 / ATCC BAA-1090 / DSM 15013</strain>
    </source>
</reference>
<dbReference type="Gene3D" id="1.20.1270.340">
    <property type="match status" value="1"/>
</dbReference>
<dbReference type="KEGG" id="sdn:Sden_2431"/>
<dbReference type="HOGENOM" id="CLU_1244631_0_0_6"/>
<gene>
    <name evidence="1" type="ordered locus">Sden_2431</name>
</gene>
<dbReference type="EMBL" id="CP000302">
    <property type="protein sequence ID" value="ABE55711.1"/>
    <property type="molecule type" value="Genomic_DNA"/>
</dbReference>
<evidence type="ECO:0000313" key="2">
    <source>
        <dbReference type="Proteomes" id="UP000001982"/>
    </source>
</evidence>
<organism evidence="1 2">
    <name type="scientific">Shewanella denitrificans (strain OS217 / ATCC BAA-1090 / DSM 15013)</name>
    <dbReference type="NCBI Taxonomy" id="318161"/>
    <lineage>
        <taxon>Bacteria</taxon>
        <taxon>Pseudomonadati</taxon>
        <taxon>Pseudomonadota</taxon>
        <taxon>Gammaproteobacteria</taxon>
        <taxon>Alteromonadales</taxon>
        <taxon>Shewanellaceae</taxon>
        <taxon>Shewanella</taxon>
    </lineage>
</organism>
<name>Q12LG5_SHEDO</name>
<dbReference type="OrthoDB" id="7061116at2"/>
<dbReference type="STRING" id="318161.Sden_2431"/>
<dbReference type="Pfam" id="PF07445">
    <property type="entry name" value="PriC"/>
    <property type="match status" value="1"/>
</dbReference>
<proteinExistence type="predicted"/>
<dbReference type="AlphaFoldDB" id="Q12LG5"/>
<dbReference type="RefSeq" id="WP_011496862.1">
    <property type="nucleotide sequence ID" value="NC_007954.1"/>
</dbReference>
<dbReference type="InterPro" id="IPR038338">
    <property type="entry name" value="PriC_sf"/>
</dbReference>
<dbReference type="Proteomes" id="UP000001982">
    <property type="component" value="Chromosome"/>
</dbReference>
<sequence>MNNTQVIANLRDKLAQLEQEVLQHDANIPVSQGKMLQDVERFNNQLFIQQGAKLAPCIEQLQKSINQLEKQLSLKLDTQLITLSCERIQDRFTAVKRALNTTNINIKTAQQQKSSKRAFFAKRQQSTHASSGFGWIAGNVMHNSHEMYAELNKHLNWATKIEQKIAQMELNLPSCHPNEKIQSQNDILSMHKRLGKCRQAISYIEDRIQFLERPNYSHKR</sequence>
<dbReference type="InterPro" id="IPR010890">
    <property type="entry name" value="PriC"/>
</dbReference>
<evidence type="ECO:0000313" key="1">
    <source>
        <dbReference type="EMBL" id="ABE55711.1"/>
    </source>
</evidence>